<reference evidence="1" key="1">
    <citation type="submission" date="2021-02" db="EMBL/GenBank/DDBJ databases">
        <authorList>
            <person name="Nowell W R."/>
        </authorList>
    </citation>
    <scope>NUCLEOTIDE SEQUENCE</scope>
</reference>
<dbReference type="Proteomes" id="UP000663829">
    <property type="component" value="Unassembled WGS sequence"/>
</dbReference>
<dbReference type="Proteomes" id="UP000681722">
    <property type="component" value="Unassembled WGS sequence"/>
</dbReference>
<proteinExistence type="predicted"/>
<dbReference type="EMBL" id="CAJOBC010007384">
    <property type="protein sequence ID" value="CAF3930486.1"/>
    <property type="molecule type" value="Genomic_DNA"/>
</dbReference>
<keyword evidence="3" id="KW-1185">Reference proteome</keyword>
<name>A0A814U442_9BILA</name>
<evidence type="ECO:0000313" key="3">
    <source>
        <dbReference type="Proteomes" id="UP000663829"/>
    </source>
</evidence>
<protein>
    <submittedName>
        <fullName evidence="1">Uncharacterized protein</fullName>
    </submittedName>
</protein>
<organism evidence="1 3">
    <name type="scientific">Didymodactylos carnosus</name>
    <dbReference type="NCBI Taxonomy" id="1234261"/>
    <lineage>
        <taxon>Eukaryota</taxon>
        <taxon>Metazoa</taxon>
        <taxon>Spiralia</taxon>
        <taxon>Gnathifera</taxon>
        <taxon>Rotifera</taxon>
        <taxon>Eurotatoria</taxon>
        <taxon>Bdelloidea</taxon>
        <taxon>Philodinida</taxon>
        <taxon>Philodinidae</taxon>
        <taxon>Didymodactylos</taxon>
    </lineage>
</organism>
<comment type="caution">
    <text evidence="1">The sequence shown here is derived from an EMBL/GenBank/DDBJ whole genome shotgun (WGS) entry which is preliminary data.</text>
</comment>
<dbReference type="AlphaFoldDB" id="A0A814U442"/>
<gene>
    <name evidence="1" type="ORF">GPM918_LOCUS21973</name>
    <name evidence="2" type="ORF">SRO942_LOCUS21969</name>
</gene>
<accession>A0A814U442</accession>
<sequence length="202" mass="23924">MFCRKDFNEHQQQLSTQLDIIVREHDSVKQSIHQTCDAITLKVFDEIEKWETEWMKKVKMAADRAREEVLDIVSEPKKQLKRITDEIRPRMEEEDYVEYDLDRWMNEIKQVNADMKAMTSTTVIESGDECEWKEMIKGNGPVVEKWDMSGEWKMMRRWRPPVLCQQNEEIADIRFSCDGSYIGVTRKLPLITSEIDTNVAET</sequence>
<dbReference type="EMBL" id="CAJNOQ010007385">
    <property type="protein sequence ID" value="CAF1166910.1"/>
    <property type="molecule type" value="Genomic_DNA"/>
</dbReference>
<feature type="non-terminal residue" evidence="1">
    <location>
        <position position="1"/>
    </location>
</feature>
<dbReference type="OrthoDB" id="10037464at2759"/>
<evidence type="ECO:0000313" key="1">
    <source>
        <dbReference type="EMBL" id="CAF1166910.1"/>
    </source>
</evidence>
<evidence type="ECO:0000313" key="2">
    <source>
        <dbReference type="EMBL" id="CAF3930486.1"/>
    </source>
</evidence>